<reference evidence="6" key="1">
    <citation type="submission" date="2022-11" db="EMBL/GenBank/DDBJ databases">
        <title>Centuries of genome instability and evolution in soft-shell clam transmissible cancer (bioRxiv).</title>
        <authorList>
            <person name="Hart S.F.M."/>
            <person name="Yonemitsu M.A."/>
            <person name="Giersch R.M."/>
            <person name="Beal B.F."/>
            <person name="Arriagada G."/>
            <person name="Davis B.W."/>
            <person name="Ostrander E.A."/>
            <person name="Goff S.P."/>
            <person name="Metzger M.J."/>
        </authorList>
    </citation>
    <scope>NUCLEOTIDE SEQUENCE</scope>
    <source>
        <strain evidence="6">MELC-2E11</strain>
        <tissue evidence="6">Siphon/mantle</tissue>
    </source>
</reference>
<dbReference type="InterPro" id="IPR027417">
    <property type="entry name" value="P-loop_NTPase"/>
</dbReference>
<dbReference type="SUPFAM" id="SSF52540">
    <property type="entry name" value="P-loop containing nucleoside triphosphate hydrolases"/>
    <property type="match status" value="1"/>
</dbReference>
<evidence type="ECO:0000313" key="6">
    <source>
        <dbReference type="EMBL" id="WAR13724.1"/>
    </source>
</evidence>
<gene>
    <name evidence="6" type="ORF">MAR_003829</name>
</gene>
<feature type="region of interest" description="Disordered" evidence="4">
    <location>
        <begin position="1"/>
        <end position="69"/>
    </location>
</feature>
<keyword evidence="1" id="KW-0547">Nucleotide-binding</keyword>
<feature type="compositionally biased region" description="Basic and acidic residues" evidence="4">
    <location>
        <begin position="17"/>
        <end position="27"/>
    </location>
</feature>
<dbReference type="InterPro" id="IPR030386">
    <property type="entry name" value="G_GB1_RHD3_dom"/>
</dbReference>
<dbReference type="InterPro" id="IPR015894">
    <property type="entry name" value="Guanylate-bd_N"/>
</dbReference>
<dbReference type="EMBL" id="CP111020">
    <property type="protein sequence ID" value="WAR13724.1"/>
    <property type="molecule type" value="Genomic_DNA"/>
</dbReference>
<protein>
    <submittedName>
        <fullName evidence="6">GBP5-like protein</fullName>
    </submittedName>
</protein>
<comment type="similarity">
    <text evidence="3">Belongs to the TRAFAC class dynamin-like GTPase superfamily. GB1/RHD3 GTPase family.</text>
</comment>
<feature type="domain" description="GB1/RHD3-type G" evidence="5">
    <location>
        <begin position="86"/>
        <end position="164"/>
    </location>
</feature>
<organism evidence="6 7">
    <name type="scientific">Mya arenaria</name>
    <name type="common">Soft-shell clam</name>
    <dbReference type="NCBI Taxonomy" id="6604"/>
    <lineage>
        <taxon>Eukaryota</taxon>
        <taxon>Metazoa</taxon>
        <taxon>Spiralia</taxon>
        <taxon>Lophotrochozoa</taxon>
        <taxon>Mollusca</taxon>
        <taxon>Bivalvia</taxon>
        <taxon>Autobranchia</taxon>
        <taxon>Heteroconchia</taxon>
        <taxon>Euheterodonta</taxon>
        <taxon>Imparidentia</taxon>
        <taxon>Neoheterodontei</taxon>
        <taxon>Myida</taxon>
        <taxon>Myoidea</taxon>
        <taxon>Myidae</taxon>
        <taxon>Mya</taxon>
    </lineage>
</organism>
<dbReference type="Gene3D" id="3.40.50.300">
    <property type="entry name" value="P-loop containing nucleotide triphosphate hydrolases"/>
    <property type="match status" value="1"/>
</dbReference>
<evidence type="ECO:0000313" key="7">
    <source>
        <dbReference type="Proteomes" id="UP001164746"/>
    </source>
</evidence>
<evidence type="ECO:0000256" key="2">
    <source>
        <dbReference type="ARBA" id="ARBA00023134"/>
    </source>
</evidence>
<evidence type="ECO:0000256" key="4">
    <source>
        <dbReference type="SAM" id="MobiDB-lite"/>
    </source>
</evidence>
<keyword evidence="7" id="KW-1185">Reference proteome</keyword>
<dbReference type="PROSITE" id="PS51715">
    <property type="entry name" value="G_GB1_RHD3"/>
    <property type="match status" value="1"/>
</dbReference>
<proteinExistence type="inferred from homology"/>
<evidence type="ECO:0000256" key="1">
    <source>
        <dbReference type="ARBA" id="ARBA00022741"/>
    </source>
</evidence>
<keyword evidence="2" id="KW-0342">GTP-binding</keyword>
<accession>A0ABY7EXB4</accession>
<evidence type="ECO:0000259" key="5">
    <source>
        <dbReference type="PROSITE" id="PS51715"/>
    </source>
</evidence>
<evidence type="ECO:0000256" key="3">
    <source>
        <dbReference type="PROSITE-ProRule" id="PRU01052"/>
    </source>
</evidence>
<name>A0ABY7EXB4_MYAAR</name>
<sequence length="164" mass="18243">MAEQPIKGCEAAEEDTYDHADLAEKGKRFVQPGMASNEIPSDSSTGWDLKLKVKPTKTRPTDKPNEVQPLGDPVCDNVLDEISRIDKPCVIVAIAELYRTGKSYLMNRLADAHEGFALGDTIESTTKGIWVWCRDHPEQKDMVLILLDTEVLGDVEKISTFILL</sequence>
<dbReference type="PANTHER" id="PTHR10751">
    <property type="entry name" value="GUANYLATE BINDING PROTEIN"/>
    <property type="match status" value="1"/>
</dbReference>
<dbReference type="Proteomes" id="UP001164746">
    <property type="component" value="Chromosome 9"/>
</dbReference>
<dbReference type="Pfam" id="PF02263">
    <property type="entry name" value="GBP"/>
    <property type="match status" value="1"/>
</dbReference>